<keyword evidence="2" id="KW-1185">Reference proteome</keyword>
<dbReference type="Proteomes" id="UP001595752">
    <property type="component" value="Unassembled WGS sequence"/>
</dbReference>
<protein>
    <submittedName>
        <fullName evidence="1">Uncharacterized protein</fullName>
    </submittedName>
</protein>
<evidence type="ECO:0000313" key="1">
    <source>
        <dbReference type="EMBL" id="MFC3883921.1"/>
    </source>
</evidence>
<comment type="caution">
    <text evidence="1">The sequence shown here is derived from an EMBL/GenBank/DDBJ whole genome shotgun (WGS) entry which is preliminary data.</text>
</comment>
<accession>A0ABV8B3V4</accession>
<name>A0ABV8B3V4_9BACI</name>
<sequence>MLTITTLVLKYYFLDEIERIRMENVIVDWVPGTNRLIIELDDKELLEIYNDCLKEKLML</sequence>
<dbReference type="RefSeq" id="WP_377914861.1">
    <property type="nucleotide sequence ID" value="NZ_JBHRZT010000043.1"/>
</dbReference>
<dbReference type="EMBL" id="JBHRZT010000043">
    <property type="protein sequence ID" value="MFC3883921.1"/>
    <property type="molecule type" value="Genomic_DNA"/>
</dbReference>
<proteinExistence type="predicted"/>
<evidence type="ECO:0000313" key="2">
    <source>
        <dbReference type="Proteomes" id="UP001595752"/>
    </source>
</evidence>
<organism evidence="1 2">
    <name type="scientific">Bacillus songklensis</name>
    <dbReference type="NCBI Taxonomy" id="1069116"/>
    <lineage>
        <taxon>Bacteria</taxon>
        <taxon>Bacillati</taxon>
        <taxon>Bacillota</taxon>
        <taxon>Bacilli</taxon>
        <taxon>Bacillales</taxon>
        <taxon>Bacillaceae</taxon>
        <taxon>Bacillus</taxon>
    </lineage>
</organism>
<reference evidence="2" key="1">
    <citation type="journal article" date="2019" name="Int. J. Syst. Evol. Microbiol.">
        <title>The Global Catalogue of Microorganisms (GCM) 10K type strain sequencing project: providing services to taxonomists for standard genome sequencing and annotation.</title>
        <authorList>
            <consortium name="The Broad Institute Genomics Platform"/>
            <consortium name="The Broad Institute Genome Sequencing Center for Infectious Disease"/>
            <person name="Wu L."/>
            <person name="Ma J."/>
        </authorList>
    </citation>
    <scope>NUCLEOTIDE SEQUENCE [LARGE SCALE GENOMIC DNA]</scope>
    <source>
        <strain evidence="2">CCUG 61889</strain>
    </source>
</reference>
<gene>
    <name evidence="1" type="ORF">ACFOU2_10555</name>
</gene>